<dbReference type="PROSITE" id="PS50077">
    <property type="entry name" value="HEAT_REPEAT"/>
    <property type="match status" value="1"/>
</dbReference>
<protein>
    <recommendedName>
        <fullName evidence="8">HEAT repeat-containing protein 1</fullName>
    </recommendedName>
</protein>
<evidence type="ECO:0000256" key="6">
    <source>
        <dbReference type="ARBA" id="ARBA00023274"/>
    </source>
</evidence>
<keyword evidence="11" id="KW-1185">Reference proteome</keyword>
<comment type="similarity">
    <text evidence="2 8">Belongs to the HEATR1/UTP10 family.</text>
</comment>
<dbReference type="InterPro" id="IPR016024">
    <property type="entry name" value="ARM-type_fold"/>
</dbReference>
<dbReference type="Pfam" id="PF23243">
    <property type="entry name" value="HEAT_HEATR1"/>
    <property type="match status" value="1"/>
</dbReference>
<dbReference type="PANTHER" id="PTHR13457:SF1">
    <property type="entry name" value="HEAT REPEAT-CONTAINING PROTEIN 1"/>
    <property type="match status" value="1"/>
</dbReference>
<dbReference type="OrthoDB" id="31183at2759"/>
<dbReference type="EMBL" id="KQ971321">
    <property type="protein sequence ID" value="EFA00063.1"/>
    <property type="molecule type" value="Genomic_DNA"/>
</dbReference>
<dbReference type="SUPFAM" id="SSF48371">
    <property type="entry name" value="ARM repeat"/>
    <property type="match status" value="2"/>
</dbReference>
<dbReference type="InterPro" id="IPR011989">
    <property type="entry name" value="ARM-like"/>
</dbReference>
<evidence type="ECO:0000313" key="10">
    <source>
        <dbReference type="EMBL" id="EFA00063.1"/>
    </source>
</evidence>
<dbReference type="GO" id="GO:0045943">
    <property type="term" value="P:positive regulation of transcription by RNA polymerase I"/>
    <property type="evidence" value="ECO:0000318"/>
    <property type="project" value="GO_Central"/>
</dbReference>
<dbReference type="PANTHER" id="PTHR13457">
    <property type="entry name" value="BAP28"/>
    <property type="match status" value="1"/>
</dbReference>
<dbReference type="GO" id="GO:0034455">
    <property type="term" value="C:t-UTP complex"/>
    <property type="evidence" value="ECO:0000318"/>
    <property type="project" value="GO_Central"/>
</dbReference>
<keyword evidence="3 8" id="KW-0690">Ribosome biogenesis</keyword>
<dbReference type="GO" id="GO:0030686">
    <property type="term" value="C:90S preribosome"/>
    <property type="evidence" value="ECO:0000318"/>
    <property type="project" value="GO_Central"/>
</dbReference>
<accession>D6WHT0</accession>
<dbReference type="InterPro" id="IPR056473">
    <property type="entry name" value="HEAT_Utp10/HEAT1"/>
</dbReference>
<evidence type="ECO:0000256" key="5">
    <source>
        <dbReference type="ARBA" id="ARBA00023242"/>
    </source>
</evidence>
<gene>
    <name evidence="10" type="primary">AUGUSTUS-3.0.2_02876</name>
    <name evidence="10" type="ORF">TcasGA2_TC002876</name>
</gene>
<evidence type="ECO:0000256" key="8">
    <source>
        <dbReference type="RuleBase" id="RU367065"/>
    </source>
</evidence>
<dbReference type="PhylomeDB" id="D6WHT0"/>
<feature type="domain" description="BP28 C-terminal" evidence="9">
    <location>
        <begin position="1723"/>
        <end position="1872"/>
    </location>
</feature>
<dbReference type="OMA" id="NDVMWKQ"/>
<dbReference type="InParanoid" id="D6WHT0"/>
<dbReference type="Pfam" id="PF08146">
    <property type="entry name" value="BP28CT"/>
    <property type="match status" value="1"/>
</dbReference>
<dbReference type="Gene3D" id="1.25.10.10">
    <property type="entry name" value="Leucine-rich Repeat Variant"/>
    <property type="match status" value="2"/>
</dbReference>
<sequence length="2008" mass="229926">MSTSLSEQLKRLALPQTSLLQRDKKRPSLLFDPKEAAGLKRETVYQIGLDGLEELITKNPVFEQFKSNIFHITSKKFERAVQSADANKKLDKVIRKFLLQLSPYFLLNCAHKALEWLINRYNIHEFNRDDLLMLIMPYHESNIFVRVVQLMKFKDENDSWFFLKSIQKTGVHLTKQSLLNKASSDVYFLKFVAKFISLLVKQFEKPSLLTVAFNFYCTVFVGAIEYSSELNEAQITQMLPALLKGLNSDIPDFCAASYVILGRLVMKTPLTDAILDKFVEKVSVSKVETLKTESVLTLLILCQSQTHYTQLPESACYSLIGKNWLPKVLQDLSNGNCFVTPFLKVLVKTCLYGAVKLDLEEYRAFMKTLLAAIKFDDAFMEIFLSLLLDRTKTKKPYSEHLQKWLTEIIETLERQYPDQFDKEVYKILSTTQQGKVIKRRKSLQKILTETMNIRCKFDVLAKLYHPNVTYRKEAIKYLVNNYDSLRDREKEMIKSSFIDRLNDDSVEVVHETLNLIKNISVLKTDALKDVLTKLAYKCQSDLKTWGSVSTEIVLMLCEQSEANDWETFVAVLPYLLPNSENQLSAAQTIAESSFCRKNCLLKKINAKGEDCAQFCNSVFDSMRNNNKELVNDFIACIHKTTDRSVLSKYLIILILSIILPENSSIESNITIVKIFIEFIENCEIKYEKGNAFMQKHISVARAGQFHIEGFLLCLKNVIVKTLKPTVELGRVDLHEDTDFNQYFTLLATTLLKNKSNHKKYVHVFINYFCKTFRSKIEFLLNLVNSGKSQDLEFVTESVSLIAKLLSSVKDSNEMSSLLESDIFIPQLLALLLHKSEDVKQKSFRIVEILTEVKNDTFGHLFRELLDQREEIVVDNDQLPLIMFNYLSPSAVKDTKVSGNASTLKTLLIKTSCGKYPVYLKSKMLELLSHINTIEIFEETSHDCLHLLKTQSKNLDEVKSSIVVRNLQRCQPTIAGNIAVGTSIWTLIETCLKDSDFTLTVDSKPEFATVLLLKQFDREFFAQLDAKVETKLLDLIVETATLTKNPDVLPAVRHTIKVIELDAKLILSHFVKMRDVQSPKLDPNKLKRRISVVPTVDILDTLDWRKGLTALEFIQDKKKLTNIEVLFPVLFEILKKCLDFDEQAAVEYPKQLILLSILYLGEKIDRDSIGETTFNMELIVQCIRASQNPQTHYCALLVLAFSAELFPSQVLHHIMAIFTFMGSSVLRHEDAYSFQIITRIIDTVIPILVKDNNPETIARVLRVFVDALLDVPEHRRMPIYGHLLTKLQVKDNLYIFLLLIFESHVNHSHRDKNKEDDMKRLEIAASVCREFSPEIVIQNCINLMKYLKELPDEVDSDNTSSPFDIHYKTPKQFRHYKYTLIIFTARLLSSKEFVFQVASLKNDELLDLQQLYKDMIINILTYIYRISKIADKNANTQHAKYWKVILHLSYDILDSVNALLTPQMFLLVVKGLMLHNFSTIRRRSMELLNSKLQNNPSFFDDCTSEQIYSLIPPLISIIKNVEEAQSESDDELIVQTALLSLKLLTKFLVSDYHEKLAEILDFVTDLAKSGKVQNNVLASVLLCLAELCTNLRAHAIPSLPNFMPAILRILKQQKSQESSSLLLLSSVTTVQKIVETLPLFLSPYLEKLLYELSLLASNVAEEERLQPVVNKLSNLKQQIGTSIPPRVLIPVLGQSYDRLITKQAFSAVGFLLDTLAENLNHLNGSEIGANLPELTSFFLNALQFRTDQDTTFEQANEVEAQIVKALTKLILKLSESTFKPLYYKLFDWAARHEQKTERLITFYALSSGIAEALKSLFVLFAGHFLNNAAQILDSCNVTKTDALYFDDEKKNVLLLENVLKTLHSVFLYDSHKFVNKDRFEVLMQPLVDQLENTLGGVGGLERRNGELVTPVIVQFAVATADDSLWKQLNYQILLKMKHNSPEIRLISLNCLKEMVTKLGVDYLPLLPETIPVLAELLEDEEESVEKACRKAVQEMEKILGEPIEKYFKM</sequence>
<organism evidence="10 11">
    <name type="scientific">Tribolium castaneum</name>
    <name type="common">Red flour beetle</name>
    <dbReference type="NCBI Taxonomy" id="7070"/>
    <lineage>
        <taxon>Eukaryota</taxon>
        <taxon>Metazoa</taxon>
        <taxon>Ecdysozoa</taxon>
        <taxon>Arthropoda</taxon>
        <taxon>Hexapoda</taxon>
        <taxon>Insecta</taxon>
        <taxon>Pterygota</taxon>
        <taxon>Neoptera</taxon>
        <taxon>Endopterygota</taxon>
        <taxon>Coleoptera</taxon>
        <taxon>Polyphaga</taxon>
        <taxon>Cucujiformia</taxon>
        <taxon>Tenebrionidae</taxon>
        <taxon>Tenebrionidae incertae sedis</taxon>
        <taxon>Tribolium</taxon>
    </lineage>
</organism>
<dbReference type="InterPro" id="IPR040191">
    <property type="entry name" value="UTP10"/>
</dbReference>
<dbReference type="GO" id="GO:0032040">
    <property type="term" value="C:small-subunit processome"/>
    <property type="evidence" value="ECO:0000318"/>
    <property type="project" value="GO_Central"/>
</dbReference>
<reference evidence="10 11" key="1">
    <citation type="journal article" date="2008" name="Nature">
        <title>The genome of the model beetle and pest Tribolium castaneum.</title>
        <authorList>
            <consortium name="Tribolium Genome Sequencing Consortium"/>
            <person name="Richards S."/>
            <person name="Gibbs R.A."/>
            <person name="Weinstock G.M."/>
            <person name="Brown S.J."/>
            <person name="Denell R."/>
            <person name="Beeman R.W."/>
            <person name="Gibbs R."/>
            <person name="Beeman R.W."/>
            <person name="Brown S.J."/>
            <person name="Bucher G."/>
            <person name="Friedrich M."/>
            <person name="Grimmelikhuijzen C.J."/>
            <person name="Klingler M."/>
            <person name="Lorenzen M."/>
            <person name="Richards S."/>
            <person name="Roth S."/>
            <person name="Schroder R."/>
            <person name="Tautz D."/>
            <person name="Zdobnov E.M."/>
            <person name="Muzny D."/>
            <person name="Gibbs R.A."/>
            <person name="Weinstock G.M."/>
            <person name="Attaway T."/>
            <person name="Bell S."/>
            <person name="Buhay C.J."/>
            <person name="Chandrabose M.N."/>
            <person name="Chavez D."/>
            <person name="Clerk-Blankenburg K.P."/>
            <person name="Cree A."/>
            <person name="Dao M."/>
            <person name="Davis C."/>
            <person name="Chacko J."/>
            <person name="Dinh H."/>
            <person name="Dugan-Rocha S."/>
            <person name="Fowler G."/>
            <person name="Garner T.T."/>
            <person name="Garnes J."/>
            <person name="Gnirke A."/>
            <person name="Hawes A."/>
            <person name="Hernandez J."/>
            <person name="Hines S."/>
            <person name="Holder M."/>
            <person name="Hume J."/>
            <person name="Jhangiani S.N."/>
            <person name="Joshi V."/>
            <person name="Khan Z.M."/>
            <person name="Jackson L."/>
            <person name="Kovar C."/>
            <person name="Kowis A."/>
            <person name="Lee S."/>
            <person name="Lewis L.R."/>
            <person name="Margolis J."/>
            <person name="Morgan M."/>
            <person name="Nazareth L.V."/>
            <person name="Nguyen N."/>
            <person name="Okwuonu G."/>
            <person name="Parker D."/>
            <person name="Richards S."/>
            <person name="Ruiz S.J."/>
            <person name="Santibanez J."/>
            <person name="Savard J."/>
            <person name="Scherer S.E."/>
            <person name="Schneider B."/>
            <person name="Sodergren E."/>
            <person name="Tautz D."/>
            <person name="Vattahil S."/>
            <person name="Villasana D."/>
            <person name="White C.S."/>
            <person name="Wright R."/>
            <person name="Park Y."/>
            <person name="Beeman R.W."/>
            <person name="Lord J."/>
            <person name="Oppert B."/>
            <person name="Lorenzen M."/>
            <person name="Brown S."/>
            <person name="Wang L."/>
            <person name="Savard J."/>
            <person name="Tautz D."/>
            <person name="Richards S."/>
            <person name="Weinstock G."/>
            <person name="Gibbs R.A."/>
            <person name="Liu Y."/>
            <person name="Worley K."/>
            <person name="Weinstock G."/>
            <person name="Elsik C.G."/>
            <person name="Reese J.T."/>
            <person name="Elhaik E."/>
            <person name="Landan G."/>
            <person name="Graur D."/>
            <person name="Arensburger P."/>
            <person name="Atkinson P."/>
            <person name="Beeman R.W."/>
            <person name="Beidler J."/>
            <person name="Brown S.J."/>
            <person name="Demuth J.P."/>
            <person name="Drury D.W."/>
            <person name="Du Y.Z."/>
            <person name="Fujiwara H."/>
            <person name="Lorenzen M."/>
            <person name="Maselli V."/>
            <person name="Osanai M."/>
            <person name="Park Y."/>
            <person name="Robertson H.M."/>
            <person name="Tu Z."/>
            <person name="Wang J.J."/>
            <person name="Wang S."/>
            <person name="Richards S."/>
            <person name="Song H."/>
            <person name="Zhang L."/>
            <person name="Sodergren E."/>
            <person name="Werner D."/>
            <person name="Stanke M."/>
            <person name="Morgenstern B."/>
            <person name="Solovyev V."/>
            <person name="Kosarev P."/>
            <person name="Brown G."/>
            <person name="Chen H.C."/>
            <person name="Ermolaeva O."/>
            <person name="Hlavina W."/>
            <person name="Kapustin Y."/>
            <person name="Kiryutin B."/>
            <person name="Kitts P."/>
            <person name="Maglott D."/>
            <person name="Pruitt K."/>
            <person name="Sapojnikov V."/>
            <person name="Souvorov A."/>
            <person name="Mackey A.J."/>
            <person name="Waterhouse R.M."/>
            <person name="Wyder S."/>
            <person name="Zdobnov E.M."/>
            <person name="Zdobnov E.M."/>
            <person name="Wyder S."/>
            <person name="Kriventseva E.V."/>
            <person name="Kadowaki T."/>
            <person name="Bork P."/>
            <person name="Aranda M."/>
            <person name="Bao R."/>
            <person name="Beermann A."/>
            <person name="Berns N."/>
            <person name="Bolognesi R."/>
            <person name="Bonneton F."/>
            <person name="Bopp D."/>
            <person name="Brown S.J."/>
            <person name="Bucher G."/>
            <person name="Butts T."/>
            <person name="Chaumot A."/>
            <person name="Denell R.E."/>
            <person name="Ferrier D.E."/>
            <person name="Friedrich M."/>
            <person name="Gordon C.M."/>
            <person name="Jindra M."/>
            <person name="Klingler M."/>
            <person name="Lan Q."/>
            <person name="Lattorff H.M."/>
            <person name="Laudet V."/>
            <person name="von Levetsow C."/>
            <person name="Liu Z."/>
            <person name="Lutz R."/>
            <person name="Lynch J.A."/>
            <person name="da Fonseca R.N."/>
            <person name="Posnien N."/>
            <person name="Reuter R."/>
            <person name="Roth S."/>
            <person name="Savard J."/>
            <person name="Schinko J.B."/>
            <person name="Schmitt C."/>
            <person name="Schoppmeier M."/>
            <person name="Schroder R."/>
            <person name="Shippy T.D."/>
            <person name="Simonnet F."/>
            <person name="Marques-Souza H."/>
            <person name="Tautz D."/>
            <person name="Tomoyasu Y."/>
            <person name="Trauner J."/>
            <person name="Van der Zee M."/>
            <person name="Vervoort M."/>
            <person name="Wittkopp N."/>
            <person name="Wimmer E.A."/>
            <person name="Yang X."/>
            <person name="Jones A.K."/>
            <person name="Sattelle D.B."/>
            <person name="Ebert P.R."/>
            <person name="Nelson D."/>
            <person name="Scott J.G."/>
            <person name="Beeman R.W."/>
            <person name="Muthukrishnan S."/>
            <person name="Kramer K.J."/>
            <person name="Arakane Y."/>
            <person name="Beeman R.W."/>
            <person name="Zhu Q."/>
            <person name="Hogenkamp D."/>
            <person name="Dixit R."/>
            <person name="Oppert B."/>
            <person name="Jiang H."/>
            <person name="Zou Z."/>
            <person name="Marshall J."/>
            <person name="Elpidina E."/>
            <person name="Vinokurov K."/>
            <person name="Oppert C."/>
            <person name="Zou Z."/>
            <person name="Evans J."/>
            <person name="Lu Z."/>
            <person name="Zhao P."/>
            <person name="Sumathipala N."/>
            <person name="Altincicek B."/>
            <person name="Vilcinskas A."/>
            <person name="Williams M."/>
            <person name="Hultmark D."/>
            <person name="Hetru C."/>
            <person name="Jiang H."/>
            <person name="Grimmelikhuijzen C.J."/>
            <person name="Hauser F."/>
            <person name="Cazzamali G."/>
            <person name="Williamson M."/>
            <person name="Park Y."/>
            <person name="Li B."/>
            <person name="Tanaka Y."/>
            <person name="Predel R."/>
            <person name="Neupert S."/>
            <person name="Schachtner J."/>
            <person name="Verleyen P."/>
            <person name="Raible F."/>
            <person name="Bork P."/>
            <person name="Friedrich M."/>
            <person name="Walden K.K."/>
            <person name="Robertson H.M."/>
            <person name="Angeli S."/>
            <person name="Foret S."/>
            <person name="Bucher G."/>
            <person name="Schuetz S."/>
            <person name="Maleszka R."/>
            <person name="Wimmer E.A."/>
            <person name="Beeman R.W."/>
            <person name="Lorenzen M."/>
            <person name="Tomoyasu Y."/>
            <person name="Miller S.C."/>
            <person name="Grossmann D."/>
            <person name="Bucher G."/>
        </authorList>
    </citation>
    <scope>NUCLEOTIDE SEQUENCE [LARGE SCALE GENOMIC DNA]</scope>
    <source>
        <strain evidence="10 11">Georgia GA2</strain>
    </source>
</reference>
<evidence type="ECO:0000256" key="3">
    <source>
        <dbReference type="ARBA" id="ARBA00022517"/>
    </source>
</evidence>
<dbReference type="FunFam" id="1.25.10.10:FF:001262">
    <property type="entry name" value="HEAT repeat-containing protein 1-like Protein"/>
    <property type="match status" value="1"/>
</dbReference>
<dbReference type="SMART" id="SM01036">
    <property type="entry name" value="BP28CT"/>
    <property type="match status" value="1"/>
</dbReference>
<dbReference type="InterPro" id="IPR012954">
    <property type="entry name" value="BP28_C_dom"/>
</dbReference>
<evidence type="ECO:0000313" key="11">
    <source>
        <dbReference type="Proteomes" id="UP000007266"/>
    </source>
</evidence>
<evidence type="ECO:0000256" key="1">
    <source>
        <dbReference type="ARBA" id="ARBA00004604"/>
    </source>
</evidence>
<feature type="repeat" description="HEAT" evidence="7">
    <location>
        <begin position="1968"/>
        <end position="2004"/>
    </location>
</feature>
<dbReference type="InterPro" id="IPR021133">
    <property type="entry name" value="HEAT_type_2"/>
</dbReference>
<evidence type="ECO:0000256" key="7">
    <source>
        <dbReference type="PROSITE-ProRule" id="PRU00103"/>
    </source>
</evidence>
<dbReference type="KEGG" id="tca:655839"/>
<reference evidence="10 11" key="2">
    <citation type="journal article" date="2010" name="Nucleic Acids Res.">
        <title>BeetleBase in 2010: revisions to provide comprehensive genomic information for Tribolium castaneum.</title>
        <authorList>
            <person name="Kim H.S."/>
            <person name="Murphy T."/>
            <person name="Xia J."/>
            <person name="Caragea D."/>
            <person name="Park Y."/>
            <person name="Beeman R.W."/>
            <person name="Lorenzen M.D."/>
            <person name="Butcher S."/>
            <person name="Manak J.R."/>
            <person name="Brown S.J."/>
        </authorList>
    </citation>
    <scope>GENOME REANNOTATION</scope>
    <source>
        <strain evidence="10 11">Georgia GA2</strain>
    </source>
</reference>
<dbReference type="Proteomes" id="UP000007266">
    <property type="component" value="Linkage group 3"/>
</dbReference>
<keyword evidence="4 8" id="KW-0698">rRNA processing</keyword>
<evidence type="ECO:0000256" key="4">
    <source>
        <dbReference type="ARBA" id="ARBA00022552"/>
    </source>
</evidence>
<comment type="function">
    <text evidence="8">Involved in nucleolar processing of pre-18S ribosomal RNA.</text>
</comment>
<dbReference type="FunCoup" id="D6WHT0">
    <property type="interactions" value="1567"/>
</dbReference>
<dbReference type="Pfam" id="PF12397">
    <property type="entry name" value="U3snoRNP10"/>
    <property type="match status" value="1"/>
</dbReference>
<comment type="subcellular location">
    <subcellularLocation>
        <location evidence="1 8">Nucleus</location>
        <location evidence="1 8">Nucleolus</location>
    </subcellularLocation>
</comment>
<dbReference type="HOGENOM" id="CLU_001128_3_0_1"/>
<evidence type="ECO:0000256" key="2">
    <source>
        <dbReference type="ARBA" id="ARBA00010559"/>
    </source>
</evidence>
<dbReference type="GO" id="GO:0030515">
    <property type="term" value="F:snoRNA binding"/>
    <property type="evidence" value="ECO:0000318"/>
    <property type="project" value="GO_Central"/>
</dbReference>
<dbReference type="GO" id="GO:0000462">
    <property type="term" value="P:maturation of SSU-rRNA from tricistronic rRNA transcript (SSU-rRNA, 5.8S rRNA, LSU-rRNA)"/>
    <property type="evidence" value="ECO:0000318"/>
    <property type="project" value="GO_Central"/>
</dbReference>
<evidence type="ECO:0000259" key="9">
    <source>
        <dbReference type="SMART" id="SM01036"/>
    </source>
</evidence>
<keyword evidence="6 8" id="KW-0687">Ribonucleoprotein</keyword>
<dbReference type="STRING" id="7070.D6WHT0"/>
<proteinExistence type="inferred from homology"/>
<dbReference type="eggNOG" id="KOG1837">
    <property type="taxonomic scope" value="Eukaryota"/>
</dbReference>
<name>D6WHT0_TRICA</name>
<keyword evidence="5 8" id="KW-0539">Nucleus</keyword>
<dbReference type="InterPro" id="IPR022125">
    <property type="entry name" value="U3snoRNP10_N"/>
</dbReference>